<organism evidence="2 3">
    <name type="scientific">Aureobasidium melanogenum</name>
    <name type="common">Aureobasidium pullulans var. melanogenum</name>
    <dbReference type="NCBI Taxonomy" id="46634"/>
    <lineage>
        <taxon>Eukaryota</taxon>
        <taxon>Fungi</taxon>
        <taxon>Dikarya</taxon>
        <taxon>Ascomycota</taxon>
        <taxon>Pezizomycotina</taxon>
        <taxon>Dothideomycetes</taxon>
        <taxon>Dothideomycetidae</taxon>
        <taxon>Dothideales</taxon>
        <taxon>Saccotheciaceae</taxon>
        <taxon>Aureobasidium</taxon>
    </lineage>
</organism>
<evidence type="ECO:0000256" key="1">
    <source>
        <dbReference type="SAM" id="MobiDB-lite"/>
    </source>
</evidence>
<evidence type="ECO:0000313" key="3">
    <source>
        <dbReference type="Proteomes" id="UP000779574"/>
    </source>
</evidence>
<evidence type="ECO:0000313" key="2">
    <source>
        <dbReference type="EMBL" id="KAG9700806.1"/>
    </source>
</evidence>
<dbReference type="Gene3D" id="3.90.550.10">
    <property type="entry name" value="Spore Coat Polysaccharide Biosynthesis Protein SpsA, Chain A"/>
    <property type="match status" value="1"/>
</dbReference>
<dbReference type="Proteomes" id="UP000779574">
    <property type="component" value="Unassembled WGS sequence"/>
</dbReference>
<comment type="caution">
    <text evidence="2">The sequence shown here is derived from an EMBL/GenBank/DDBJ whole genome shotgun (WGS) entry which is preliminary data.</text>
</comment>
<dbReference type="OrthoDB" id="2014201at2759"/>
<dbReference type="InterPro" id="IPR050587">
    <property type="entry name" value="GNT1/Glycosyltrans_8"/>
</dbReference>
<feature type="region of interest" description="Disordered" evidence="1">
    <location>
        <begin position="331"/>
        <end position="410"/>
    </location>
</feature>
<feature type="compositionally biased region" description="Polar residues" evidence="1">
    <location>
        <begin position="353"/>
        <end position="363"/>
    </location>
</feature>
<reference evidence="2" key="1">
    <citation type="journal article" date="2021" name="J Fungi (Basel)">
        <title>Virulence traits and population genomics of the black yeast Aureobasidium melanogenum.</title>
        <authorList>
            <person name="Cernosa A."/>
            <person name="Sun X."/>
            <person name="Gostincar C."/>
            <person name="Fang C."/>
            <person name="Gunde-Cimerman N."/>
            <person name="Song Z."/>
        </authorList>
    </citation>
    <scope>NUCLEOTIDE SEQUENCE</scope>
    <source>
        <strain evidence="2">EXF-9911</strain>
    </source>
</reference>
<feature type="compositionally biased region" description="Basic and acidic residues" evidence="1">
    <location>
        <begin position="392"/>
        <end position="404"/>
    </location>
</feature>
<protein>
    <submittedName>
        <fullName evidence="2">Nucleotide-diphospho-sugar transferase</fullName>
    </submittedName>
</protein>
<dbReference type="InterPro" id="IPR029044">
    <property type="entry name" value="Nucleotide-diphossugar_trans"/>
</dbReference>
<feature type="non-terminal residue" evidence="2">
    <location>
        <position position="410"/>
    </location>
</feature>
<dbReference type="AlphaFoldDB" id="A0A9P8EWL4"/>
<dbReference type="SUPFAM" id="SSF53448">
    <property type="entry name" value="Nucleotide-diphospho-sugar transferases"/>
    <property type="match status" value="1"/>
</dbReference>
<gene>
    <name evidence="2" type="ORF">KCU76_g478</name>
</gene>
<proteinExistence type="predicted"/>
<dbReference type="GO" id="GO:0016757">
    <property type="term" value="F:glycosyltransferase activity"/>
    <property type="evidence" value="ECO:0007669"/>
    <property type="project" value="InterPro"/>
</dbReference>
<dbReference type="Pfam" id="PF01501">
    <property type="entry name" value="Glyco_transf_8"/>
    <property type="match status" value="1"/>
</dbReference>
<dbReference type="InterPro" id="IPR002495">
    <property type="entry name" value="Glyco_trans_8"/>
</dbReference>
<dbReference type="EMBL" id="JAHFXF010000009">
    <property type="protein sequence ID" value="KAG9700806.1"/>
    <property type="molecule type" value="Genomic_DNA"/>
</dbReference>
<dbReference type="CDD" id="cd02537">
    <property type="entry name" value="GT8_Glycogenin"/>
    <property type="match status" value="1"/>
</dbReference>
<accession>A0A9P8EWL4</accession>
<name>A0A9P8EWL4_AURME</name>
<keyword evidence="2" id="KW-0808">Transferase</keyword>
<dbReference type="PANTHER" id="PTHR11183">
    <property type="entry name" value="GLYCOGENIN SUBFAMILY MEMBER"/>
    <property type="match status" value="1"/>
</dbReference>
<reference evidence="2" key="2">
    <citation type="submission" date="2021-08" db="EMBL/GenBank/DDBJ databases">
        <authorList>
            <person name="Gostincar C."/>
            <person name="Sun X."/>
            <person name="Song Z."/>
            <person name="Gunde-Cimerman N."/>
        </authorList>
    </citation>
    <scope>NUCLEOTIDE SEQUENCE</scope>
    <source>
        <strain evidence="2">EXF-9911</strain>
    </source>
</reference>
<sequence>MDLSGIAVSDQSPIMAGQNYAYCTLITRSSYLAGVLILAHTLAKYKSAYPLIVLYTDTLPASSVRALELEAPHSNLILHRVDALLPRENVHVHLIAERFADTWTKLRVFELYKLDNYDKICYLDADMILRKNMDHIFDKQLPADDWIAANHACVCNLDKDPWAPEDWTKENCAYTAVSHPGALDHPTPITPDSRGTYHLLNSGMFLFIASEQLWDRMIDFFNTTPLLGEFKFPDQDFLAEFFKNKWMSLGWQFNALKTMRYWHENIWRDDEVVCLHYIVDKPWAKRVSEDGVAGYLGRDGETHTWWWQEYEDWHQQRKSQNETEELEIAEKHVAKPIGQEDQETDEMRAIGSGVQSFANNKKPGQSKEEEKKQVANGDKEEDLPQPQIPAPHELKGKVLGERGHGPRVRG</sequence>